<dbReference type="AlphaFoldDB" id="A0A1G6Y9A9"/>
<evidence type="ECO:0000313" key="2">
    <source>
        <dbReference type="Proteomes" id="UP000198517"/>
    </source>
</evidence>
<dbReference type="Proteomes" id="UP000198517">
    <property type="component" value="Unassembled WGS sequence"/>
</dbReference>
<organism evidence="1 2">
    <name type="scientific">Riemerella columbipharyngis</name>
    <dbReference type="NCBI Taxonomy" id="1071918"/>
    <lineage>
        <taxon>Bacteria</taxon>
        <taxon>Pseudomonadati</taxon>
        <taxon>Bacteroidota</taxon>
        <taxon>Flavobacteriia</taxon>
        <taxon>Flavobacteriales</taxon>
        <taxon>Weeksellaceae</taxon>
        <taxon>Riemerella</taxon>
    </lineage>
</organism>
<gene>
    <name evidence="1" type="ORF">SAMN05421544_10178</name>
</gene>
<accession>A0A1G6Y9A9</accession>
<proteinExistence type="predicted"/>
<protein>
    <submittedName>
        <fullName evidence="1">Uncharacterized protein</fullName>
    </submittedName>
</protein>
<name>A0A1G6Y9A9_9FLAO</name>
<keyword evidence="2" id="KW-1185">Reference proteome</keyword>
<reference evidence="1 2" key="1">
    <citation type="submission" date="2016-10" db="EMBL/GenBank/DDBJ databases">
        <authorList>
            <person name="de Groot N.N."/>
        </authorList>
    </citation>
    <scope>NUCLEOTIDE SEQUENCE [LARGE SCALE GENOMIC DNA]</scope>
    <source>
        <strain evidence="1 2">DSM 24015</strain>
    </source>
</reference>
<evidence type="ECO:0000313" key="1">
    <source>
        <dbReference type="EMBL" id="SDD86978.1"/>
    </source>
</evidence>
<sequence>MILIIRNKKQPHEEAALKNIDKSSSYCRVTLSTWMVVVTVLLPL</sequence>
<dbReference type="EMBL" id="FNAS01000001">
    <property type="protein sequence ID" value="SDD86978.1"/>
    <property type="molecule type" value="Genomic_DNA"/>
</dbReference>